<dbReference type="InterPro" id="IPR007185">
    <property type="entry name" value="DNA_pol_a/d/e_bsu"/>
</dbReference>
<feature type="domain" description="DNA polymerase alpha subunit B OB" evidence="9">
    <location>
        <begin position="1526"/>
        <end position="1633"/>
    </location>
</feature>
<dbReference type="FunFam" id="3.60.21.60:FF:000005">
    <property type="entry name" value="DNA polymerase alpha subunit B"/>
    <property type="match status" value="1"/>
</dbReference>
<keyword evidence="6" id="KW-0175">Coiled coil</keyword>
<comment type="caution">
    <text evidence="11">The sequence shown here is derived from an EMBL/GenBank/DDBJ whole genome shotgun (WGS) entry which is preliminary data.</text>
</comment>
<feature type="compositionally biased region" description="Polar residues" evidence="7">
    <location>
        <begin position="954"/>
        <end position="971"/>
    </location>
</feature>
<dbReference type="PANTHER" id="PTHR23061:SF12">
    <property type="entry name" value="DNA POLYMERASE ALPHA SUBUNIT B"/>
    <property type="match status" value="1"/>
</dbReference>
<feature type="compositionally biased region" description="Low complexity" evidence="7">
    <location>
        <begin position="279"/>
        <end position="303"/>
    </location>
</feature>
<name>A0A9P7KMR1_9HYPO</name>
<feature type="compositionally biased region" description="Polar residues" evidence="7">
    <location>
        <begin position="229"/>
        <end position="244"/>
    </location>
</feature>
<feature type="region of interest" description="Disordered" evidence="7">
    <location>
        <begin position="573"/>
        <end position="743"/>
    </location>
</feature>
<dbReference type="InterPro" id="IPR054300">
    <property type="entry name" value="OB_DPOA2"/>
</dbReference>
<protein>
    <recommendedName>
        <fullName evidence="3">DNA polymerase alpha subunit B</fullName>
    </recommendedName>
</protein>
<gene>
    <name evidence="11" type="ORF">KAF25_007439</name>
</gene>
<evidence type="ECO:0000259" key="10">
    <source>
        <dbReference type="Pfam" id="PF25823"/>
    </source>
</evidence>
<feature type="compositionally biased region" description="Polar residues" evidence="7">
    <location>
        <begin position="1288"/>
        <end position="1298"/>
    </location>
</feature>
<feature type="compositionally biased region" description="Pro residues" evidence="7">
    <location>
        <begin position="191"/>
        <end position="200"/>
    </location>
</feature>
<dbReference type="Pfam" id="PF22062">
    <property type="entry name" value="OB_DPOA2"/>
    <property type="match status" value="1"/>
</dbReference>
<keyword evidence="5" id="KW-0539">Nucleus</keyword>
<evidence type="ECO:0000313" key="12">
    <source>
        <dbReference type="Proteomes" id="UP000782241"/>
    </source>
</evidence>
<feature type="compositionally biased region" description="Pro residues" evidence="7">
    <location>
        <begin position="492"/>
        <end position="505"/>
    </location>
</feature>
<feature type="region of interest" description="Disordered" evidence="7">
    <location>
        <begin position="1427"/>
        <end position="1476"/>
    </location>
</feature>
<dbReference type="FunFam" id="3.60.21.60:FF:000008">
    <property type="entry name" value="DNA polymerase alpha subunit B"/>
    <property type="match status" value="1"/>
</dbReference>
<feature type="compositionally biased region" description="Pro residues" evidence="7">
    <location>
        <begin position="611"/>
        <end position="624"/>
    </location>
</feature>
<organism evidence="11 12">
    <name type="scientific">Fusarium avenaceum</name>
    <dbReference type="NCBI Taxonomy" id="40199"/>
    <lineage>
        <taxon>Eukaryota</taxon>
        <taxon>Fungi</taxon>
        <taxon>Dikarya</taxon>
        <taxon>Ascomycota</taxon>
        <taxon>Pezizomycotina</taxon>
        <taxon>Sordariomycetes</taxon>
        <taxon>Hypocreomycetidae</taxon>
        <taxon>Hypocreales</taxon>
        <taxon>Nectriaceae</taxon>
        <taxon>Fusarium</taxon>
        <taxon>Fusarium tricinctum species complex</taxon>
    </lineage>
</organism>
<reference evidence="11" key="1">
    <citation type="submission" date="2021-04" db="EMBL/GenBank/DDBJ databases">
        <title>Draft genome of Fusarium avenaceum strain F156N33, isolated from an atmospheric sample in Virginia.</title>
        <authorList>
            <person name="Yang S."/>
            <person name="Vinatzer B.A."/>
            <person name="Coleman J."/>
        </authorList>
    </citation>
    <scope>NUCLEOTIDE SEQUENCE</scope>
    <source>
        <strain evidence="11">F156N33</strain>
    </source>
</reference>
<dbReference type="InterPro" id="IPR013088">
    <property type="entry name" value="Znf_NHR/GATA"/>
</dbReference>
<comment type="similarity">
    <text evidence="2">Belongs to the DNA polymerase alpha subunit B family.</text>
</comment>
<dbReference type="GO" id="GO:0008270">
    <property type="term" value="F:zinc ion binding"/>
    <property type="evidence" value="ECO:0007669"/>
    <property type="project" value="InterPro"/>
</dbReference>
<feature type="compositionally biased region" description="Polar residues" evidence="7">
    <location>
        <begin position="13"/>
        <end position="28"/>
    </location>
</feature>
<feature type="compositionally biased region" description="Polar residues" evidence="7">
    <location>
        <begin position="1452"/>
        <end position="1472"/>
    </location>
</feature>
<feature type="domain" description="Ams2/SPT21 N-terminal" evidence="10">
    <location>
        <begin position="30"/>
        <end position="167"/>
    </location>
</feature>
<feature type="region of interest" description="Disordered" evidence="7">
    <location>
        <begin position="189"/>
        <end position="211"/>
    </location>
</feature>
<keyword evidence="12" id="KW-1185">Reference proteome</keyword>
<proteinExistence type="inferred from homology"/>
<feature type="compositionally biased region" description="Polar residues" evidence="7">
    <location>
        <begin position="1158"/>
        <end position="1173"/>
    </location>
</feature>
<accession>A0A9P7KMR1</accession>
<feature type="region of interest" description="Disordered" evidence="7">
    <location>
        <begin position="1015"/>
        <end position="1182"/>
    </location>
</feature>
<evidence type="ECO:0000256" key="5">
    <source>
        <dbReference type="ARBA" id="ARBA00023242"/>
    </source>
</evidence>
<comment type="subcellular location">
    <subcellularLocation>
        <location evidence="1">Nucleus</location>
    </subcellularLocation>
</comment>
<dbReference type="EMBL" id="JAGPUO010000013">
    <property type="protein sequence ID" value="KAG5658886.1"/>
    <property type="molecule type" value="Genomic_DNA"/>
</dbReference>
<feature type="compositionally biased region" description="Polar residues" evidence="7">
    <location>
        <begin position="1015"/>
        <end position="1034"/>
    </location>
</feature>
<dbReference type="GO" id="GO:0005658">
    <property type="term" value="C:alpha DNA polymerase:primase complex"/>
    <property type="evidence" value="ECO:0007669"/>
    <property type="project" value="TreeGrafter"/>
</dbReference>
<feature type="compositionally biased region" description="Basic and acidic residues" evidence="7">
    <location>
        <begin position="423"/>
        <end position="433"/>
    </location>
</feature>
<dbReference type="Proteomes" id="UP000782241">
    <property type="component" value="Unassembled WGS sequence"/>
</dbReference>
<feature type="compositionally biased region" description="Polar residues" evidence="7">
    <location>
        <begin position="639"/>
        <end position="649"/>
    </location>
</feature>
<feature type="region of interest" description="Disordered" evidence="7">
    <location>
        <begin position="1275"/>
        <end position="1313"/>
    </location>
</feature>
<dbReference type="PANTHER" id="PTHR23061">
    <property type="entry name" value="DNA POLYMERASE 2 ALPHA 70 KDA SUBUNIT"/>
    <property type="match status" value="1"/>
</dbReference>
<evidence type="ECO:0000256" key="4">
    <source>
        <dbReference type="ARBA" id="ARBA00022705"/>
    </source>
</evidence>
<feature type="region of interest" description="Disordered" evidence="7">
    <location>
        <begin position="279"/>
        <end position="551"/>
    </location>
</feature>
<dbReference type="InterPro" id="IPR016722">
    <property type="entry name" value="DNA_pol_alpha_bsu"/>
</dbReference>
<dbReference type="GO" id="GO:0003677">
    <property type="term" value="F:DNA binding"/>
    <property type="evidence" value="ECO:0007669"/>
    <property type="project" value="InterPro"/>
</dbReference>
<evidence type="ECO:0000259" key="8">
    <source>
        <dbReference type="Pfam" id="PF04042"/>
    </source>
</evidence>
<feature type="region of interest" description="Disordered" evidence="7">
    <location>
        <begin position="229"/>
        <end position="257"/>
    </location>
</feature>
<feature type="compositionally biased region" description="Acidic residues" evidence="7">
    <location>
        <begin position="651"/>
        <end position="661"/>
    </location>
</feature>
<dbReference type="Pfam" id="PF04042">
    <property type="entry name" value="DNA_pol_E_B"/>
    <property type="match status" value="1"/>
</dbReference>
<sequence length="1965" mass="212755">MASPMPNPPQGGWNHNGQTMQQNNDNETGVQVRPMGLKVHYTFDKEARVNCLARSSQTLFVQTIPLDDQNSIGIIDLRACLQAVTECSPELLNQEGEGDFAIYASDYSEPETPLVGQGMLSWALETMRGDWGAHFPKMVTGRVTKNLLAVFGGGNREILEVKLKLSAAGRVQRPEPAMDMSPMEMQHAPLQPAPLQPIPIQPSRSNESAMMSGAAEWNSFIQANPQIGHQAQVSRVASPALSQSGPPPSTNERRDSINPTTIQANLGSDVQRIAPMPVTSAAATTTTVTTTTTTASGSRPSSRSSRRKPPTGRPRGRPRKKPAEGNTSGYEDGTEGEDGGPAKKRAKPTKVEKAAPNPFTSGPDSLRVTASTAGSLRNFRPVNSNNETVAGNHLQEVPRAPTPVPEQNPLLAPAQGGPKGPKPRRESSMRKELGATLSSQIPPRPLRALSPSQEDGRSPASSVETPAFSEDSPQDMRSSPPLPLTASFMRSSPPPSSPVLPPMPALPRQASSFMENETDDLLDEPALQPAKAIQSYSQPQPQKVTEDVDSSGIPTQVFMIRDGAEGLIHIQNINTPQPTSTPAGPPPSEPVTVKRIPIPRPAQNTAQKRPANPPPKLAPTPPPTTDAIEKNSPVPGSAPSPQDAAQSQGDEAVEIMEDDLFELVRAVSSSSEPTTSVETNQSAQGSIPASKSSTSTVGPKPRAPRQLARSQSAGALALPCVPASEPAGPSSLSQSMVVEPTRPSTEIPACLRRSKSVHVRATIAASDPVGPPETNLISNLLPTLPEAPFPQSDFPRMPSSPPFKSNKNLVKKHSIKQRLESAIAAGEMPPFCTNCGAIETPTWRKIWVQEHDGIPQYVEYSEKPGRITAIEILKRDEDKKPLSHRLIKKTLGFSDDRSKWAEKLLCNPCGIWITKYHSHRPQDKWDNSFGHLGQSRKKRASAGPESQAKRSRTKSTLVPNPTSEAFPTTESFGLAEASSPKRFEVDTMNNGIDEAAVMQNVLNLLAEDGRHIKSMSQSVPGSTHSRASRGTGTAESPIEMDVDEELGSTRRLLFPSPRKEGTPKTLGEINSNAAKITESRQNKDVTGKENGGYQDHTVDDDIEALFNSPTARPSTPPPQCKGDSDSALFKTPTRPTPSHRPITRSVSRSLRSVRDMLSPSQQALLQRTPTRSPASVRRSPRLNLEHKLESVFDTPLSRTITQLLSEPNFDLGNSNLDFSSLPLLDADPVSLAEFGHFLSTDGIIPSSPSKDGSLSFTYNDSDNVWAEWGRMEQQRLTAEEKEKEKRSSSTQITSSDYTKTVPFSPIASRDTHSSPIMADDIQTRFSPHKPLEPDVLSELESIMRLHGLSAEDLFFKWESYCIKLDIDAQDLGLEALRNLKQSIQDELENSNRKVQVKAERKVANTQRSAAKGGDVFGMLDGLVPSTPASGAKLNRGAASGSAVKRKLDTPKGLTSSPATGMNEQLKPTSFTDRANPGETVEILNDRLNAAEPPIAPFSEPRVKLTAASDQKKLSYKPLAMKLSEASEILDDRIDSFMALIQEHHKIDESEFGSAAAQSTTEVVAVGRIASDSPEGKLNAASLVLETSRRTGMGLRVPLKMDNVRSWSFFPGQIVAFRGTNASGNEFVVMEILDVPLLPSAASLPSALEAHRERFRGGPDAMEEDSEPAPLNIMFASGPYTADDNLDFEPLHALCSQAGDTYADALVLTGPFLDIDHPLVATGDFDLPDDANFDPDTATMATVFKYLVAPAFNRLASSNPQITIILVPSVRDILSKHVSWPQDSIPRKELGLPKVVRIVTNPMTLSINELVLGVSSQDILSQLRAEELVSRSGPQPGADLMSRLCRYLVEQRHYFPLFPPTDRSKLPKTGTEEGVATGAVLDLSYLELGEMVNVRPDVMVVPSLLPPFAKVVESVLLINPGYLSKRRGAGTYARMTLYPPTVSSGSGDSMMGHQIFDRARVEIIRI</sequence>
<feature type="coiled-coil region" evidence="6">
    <location>
        <begin position="1373"/>
        <end position="1400"/>
    </location>
</feature>
<feature type="compositionally biased region" description="Polar residues" evidence="7">
    <location>
        <begin position="680"/>
        <end position="697"/>
    </location>
</feature>
<evidence type="ECO:0000313" key="11">
    <source>
        <dbReference type="EMBL" id="KAG5658886.1"/>
    </source>
</evidence>
<evidence type="ECO:0000256" key="7">
    <source>
        <dbReference type="SAM" id="MobiDB-lite"/>
    </source>
</evidence>
<dbReference type="InterPro" id="IPR057725">
    <property type="entry name" value="Ams2-SPT21_N"/>
</dbReference>
<feature type="compositionally biased region" description="Basic and acidic residues" evidence="7">
    <location>
        <begin position="1077"/>
        <end position="1087"/>
    </location>
</feature>
<feature type="compositionally biased region" description="Polar residues" evidence="7">
    <location>
        <begin position="358"/>
        <end position="389"/>
    </location>
</feature>
<feature type="compositionally biased region" description="Basic residues" evidence="7">
    <location>
        <begin position="304"/>
        <end position="320"/>
    </location>
</feature>
<dbReference type="GO" id="GO:0006270">
    <property type="term" value="P:DNA replication initiation"/>
    <property type="evidence" value="ECO:0007669"/>
    <property type="project" value="TreeGrafter"/>
</dbReference>
<evidence type="ECO:0000256" key="3">
    <source>
        <dbReference type="ARBA" id="ARBA00018596"/>
    </source>
</evidence>
<dbReference type="GO" id="GO:0006355">
    <property type="term" value="P:regulation of DNA-templated transcription"/>
    <property type="evidence" value="ECO:0007669"/>
    <property type="project" value="InterPro"/>
</dbReference>
<evidence type="ECO:0000259" key="9">
    <source>
        <dbReference type="Pfam" id="PF22062"/>
    </source>
</evidence>
<feature type="compositionally biased region" description="Polar residues" evidence="7">
    <location>
        <begin position="534"/>
        <end position="543"/>
    </location>
</feature>
<dbReference type="Gene3D" id="3.30.50.10">
    <property type="entry name" value="Erythroid Transcription Factor GATA-1, subunit A"/>
    <property type="match status" value="1"/>
</dbReference>
<feature type="region of interest" description="Disordered" evidence="7">
    <location>
        <begin position="1"/>
        <end position="28"/>
    </location>
</feature>
<feature type="domain" description="DNA polymerase alpha/delta/epsilon subunit B" evidence="8">
    <location>
        <begin position="1672"/>
        <end position="1909"/>
    </location>
</feature>
<dbReference type="Gene3D" id="3.60.21.60">
    <property type="match status" value="2"/>
</dbReference>
<feature type="region of interest" description="Disordered" evidence="7">
    <location>
        <begin position="927"/>
        <end position="978"/>
    </location>
</feature>
<evidence type="ECO:0000256" key="1">
    <source>
        <dbReference type="ARBA" id="ARBA00004123"/>
    </source>
</evidence>
<feature type="compositionally biased region" description="Basic and acidic residues" evidence="7">
    <location>
        <begin position="1275"/>
        <end position="1287"/>
    </location>
</feature>
<dbReference type="SUPFAM" id="SSF57716">
    <property type="entry name" value="Glucocorticoid receptor-like (DNA-binding domain)"/>
    <property type="match status" value="1"/>
</dbReference>
<evidence type="ECO:0000256" key="6">
    <source>
        <dbReference type="SAM" id="Coils"/>
    </source>
</evidence>
<dbReference type="Pfam" id="PF25823">
    <property type="entry name" value="Ams2-SPT21_N"/>
    <property type="match status" value="1"/>
</dbReference>
<evidence type="ECO:0000256" key="2">
    <source>
        <dbReference type="ARBA" id="ARBA00007299"/>
    </source>
</evidence>
<keyword evidence="4" id="KW-0235">DNA replication</keyword>
<feature type="compositionally biased region" description="Low complexity" evidence="7">
    <location>
        <begin position="667"/>
        <end position="679"/>
    </location>
</feature>